<feature type="transmembrane region" description="Helical" evidence="2">
    <location>
        <begin position="293"/>
        <end position="312"/>
    </location>
</feature>
<feature type="transmembrane region" description="Helical" evidence="2">
    <location>
        <begin position="193"/>
        <end position="212"/>
    </location>
</feature>
<dbReference type="PANTHER" id="PTHR30590:SF2">
    <property type="entry name" value="INNER MEMBRANE PROTEIN"/>
    <property type="match status" value="1"/>
</dbReference>
<comment type="caution">
    <text evidence="4">The sequence shown here is derived from an EMBL/GenBank/DDBJ whole genome shotgun (WGS) entry which is preliminary data.</text>
</comment>
<feature type="transmembrane region" description="Helical" evidence="2">
    <location>
        <begin position="318"/>
        <end position="343"/>
    </location>
</feature>
<feature type="transmembrane region" description="Helical" evidence="2">
    <location>
        <begin position="249"/>
        <end position="273"/>
    </location>
</feature>
<feature type="transmembrane region" description="Helical" evidence="2">
    <location>
        <begin position="363"/>
        <end position="386"/>
    </location>
</feature>
<evidence type="ECO:0000313" key="4">
    <source>
        <dbReference type="EMBL" id="GAA2008920.1"/>
    </source>
</evidence>
<dbReference type="Proteomes" id="UP001501585">
    <property type="component" value="Unassembled WGS sequence"/>
</dbReference>
<evidence type="ECO:0000313" key="5">
    <source>
        <dbReference type="Proteomes" id="UP001501585"/>
    </source>
</evidence>
<accession>A0ABP5EVW9</accession>
<evidence type="ECO:0000259" key="3">
    <source>
        <dbReference type="Pfam" id="PF04235"/>
    </source>
</evidence>
<dbReference type="PANTHER" id="PTHR30590">
    <property type="entry name" value="INNER MEMBRANE PROTEIN"/>
    <property type="match status" value="1"/>
</dbReference>
<gene>
    <name evidence="4" type="ORF">GCM10009799_40880</name>
</gene>
<feature type="transmembrane region" description="Helical" evidence="2">
    <location>
        <begin position="171"/>
        <end position="186"/>
    </location>
</feature>
<feature type="transmembrane region" description="Helical" evidence="2">
    <location>
        <begin position="67"/>
        <end position="86"/>
    </location>
</feature>
<dbReference type="EMBL" id="BAAAPC010000019">
    <property type="protein sequence ID" value="GAA2008920.1"/>
    <property type="molecule type" value="Genomic_DNA"/>
</dbReference>
<organism evidence="4 5">
    <name type="scientific">Nocardiopsis rhodophaea</name>
    <dbReference type="NCBI Taxonomy" id="280238"/>
    <lineage>
        <taxon>Bacteria</taxon>
        <taxon>Bacillati</taxon>
        <taxon>Actinomycetota</taxon>
        <taxon>Actinomycetes</taxon>
        <taxon>Streptosporangiales</taxon>
        <taxon>Nocardiopsidaceae</taxon>
        <taxon>Nocardiopsis</taxon>
    </lineage>
</organism>
<evidence type="ECO:0000256" key="2">
    <source>
        <dbReference type="SAM" id="Phobius"/>
    </source>
</evidence>
<keyword evidence="2" id="KW-0472">Membrane</keyword>
<feature type="compositionally biased region" description="Low complexity" evidence="1">
    <location>
        <begin position="461"/>
        <end position="470"/>
    </location>
</feature>
<protein>
    <submittedName>
        <fullName evidence="4">DUF418 domain-containing protein</fullName>
    </submittedName>
</protein>
<dbReference type="InterPro" id="IPR052529">
    <property type="entry name" value="Bact_Transport_Assoc"/>
</dbReference>
<keyword evidence="2" id="KW-0812">Transmembrane</keyword>
<evidence type="ECO:0000256" key="1">
    <source>
        <dbReference type="SAM" id="MobiDB-lite"/>
    </source>
</evidence>
<feature type="domain" description="DUF418" evidence="3">
    <location>
        <begin position="275"/>
        <end position="429"/>
    </location>
</feature>
<dbReference type="SUPFAM" id="SSF103501">
    <property type="entry name" value="Respiratory nitrate reductase 1 gamma chain"/>
    <property type="match status" value="1"/>
</dbReference>
<dbReference type="InterPro" id="IPR007349">
    <property type="entry name" value="DUF418"/>
</dbReference>
<dbReference type="InterPro" id="IPR036197">
    <property type="entry name" value="NarG-like_sf"/>
</dbReference>
<feature type="transmembrane region" description="Helical" evidence="2">
    <location>
        <begin position="392"/>
        <end position="409"/>
    </location>
</feature>
<proteinExistence type="predicted"/>
<name>A0ABP5EVW9_9ACTN</name>
<keyword evidence="5" id="KW-1185">Reference proteome</keyword>
<dbReference type="Pfam" id="PF04235">
    <property type="entry name" value="DUF418"/>
    <property type="match status" value="1"/>
</dbReference>
<keyword evidence="2" id="KW-1133">Transmembrane helix</keyword>
<feature type="transmembrane region" description="Helical" evidence="2">
    <location>
        <begin position="148"/>
        <end position="165"/>
    </location>
</feature>
<feature type="region of interest" description="Disordered" evidence="1">
    <location>
        <begin position="436"/>
        <end position="476"/>
    </location>
</feature>
<feature type="transmembrane region" description="Helical" evidence="2">
    <location>
        <begin position="106"/>
        <end position="128"/>
    </location>
</feature>
<feature type="compositionally biased region" description="Low complexity" evidence="1">
    <location>
        <begin position="437"/>
        <end position="449"/>
    </location>
</feature>
<sequence length="476" mass="50854">MCEGCRHHSSRSRITTQGGQTPYPALACLEYGLVSRMINRFGGMSTSAVSTPSPPTTPQRRILDLDALRSFALFGILIVNIGYFASGYAFHEVQDPAFPSLIDKGAHWFVTMFFETKFYLLFSFLFGYSFTLQLDSAERKGADFTWRFLRRLAGLFVIGALHAVLLFQGDILTTYALLGLVLLAMRRVKARTALITAAVLVGLVVIQFRWLALSGMAPFDADAARAAGSQTTAALAGSPLTVIAEHVQALPHMAVALVGMQGPVALAAFLVGLAAGRHRALADVSVHDRALRLIQWIGFPVGLTGSLMLADMGGTSDLYALSMVILTGPFLSAAYAATLLRFFQRERGQRLAAALAPAGRMALSNYLGQSLVCGIIFTGLGFGLVGQVAPRYVLLIAVAIYLLQLWASARWMAAHTYGPVEWVLRAVTNLERPTWHTADATTATTAPLARPDGPAEGTRPGAGASASGRDGSCGVG</sequence>
<reference evidence="5" key="1">
    <citation type="journal article" date="2019" name="Int. J. Syst. Evol. Microbiol.">
        <title>The Global Catalogue of Microorganisms (GCM) 10K type strain sequencing project: providing services to taxonomists for standard genome sequencing and annotation.</title>
        <authorList>
            <consortium name="The Broad Institute Genomics Platform"/>
            <consortium name="The Broad Institute Genome Sequencing Center for Infectious Disease"/>
            <person name="Wu L."/>
            <person name="Ma J."/>
        </authorList>
    </citation>
    <scope>NUCLEOTIDE SEQUENCE [LARGE SCALE GENOMIC DNA]</scope>
    <source>
        <strain evidence="5">JCM 15313</strain>
    </source>
</reference>